<protein>
    <submittedName>
        <fullName evidence="1">Uncharacterized protein</fullName>
    </submittedName>
</protein>
<evidence type="ECO:0000313" key="2">
    <source>
        <dbReference type="Proteomes" id="UP000887320"/>
    </source>
</evidence>
<dbReference type="EMBL" id="JAHWXT010000001">
    <property type="protein sequence ID" value="MCF0263642.1"/>
    <property type="molecule type" value="Genomic_DNA"/>
</dbReference>
<organism evidence="1 2">
    <name type="scientific">Acinetobacter guillouiae</name>
    <name type="common">Acinetobacter genomosp. 11</name>
    <dbReference type="NCBI Taxonomy" id="106649"/>
    <lineage>
        <taxon>Bacteria</taxon>
        <taxon>Pseudomonadati</taxon>
        <taxon>Pseudomonadota</taxon>
        <taxon>Gammaproteobacteria</taxon>
        <taxon>Moraxellales</taxon>
        <taxon>Moraxellaceae</taxon>
        <taxon>Acinetobacter</taxon>
    </lineage>
</organism>
<gene>
    <name evidence="1" type="ORF">KW868_04060</name>
</gene>
<name>A0A8X8GDF2_ACIGI</name>
<dbReference type="AlphaFoldDB" id="A0A8X8GDF2"/>
<sequence>MKLRILFLLLFSQVVDANQVDHCKLIAESAGMIMQLRQFGVDLNTAFNLKGELSNNAKNLEVIIADAESKPVYATNLGKQKAEDEFSGEWEKLCLESVEFLNDAVDPT</sequence>
<evidence type="ECO:0000313" key="1">
    <source>
        <dbReference type="EMBL" id="MCF0263642.1"/>
    </source>
</evidence>
<comment type="caution">
    <text evidence="1">The sequence shown here is derived from an EMBL/GenBank/DDBJ whole genome shotgun (WGS) entry which is preliminary data.</text>
</comment>
<dbReference type="RefSeq" id="WP_105714549.1">
    <property type="nucleotide sequence ID" value="NZ_JAHWXT010000001.1"/>
</dbReference>
<accession>A0A8X8GDF2</accession>
<proteinExistence type="predicted"/>
<reference evidence="1" key="1">
    <citation type="submission" date="2021-07" db="EMBL/GenBank/DDBJ databases">
        <authorList>
            <person name="Fernandez M."/>
            <person name="Pereira P."/>
            <person name="Torres Tejerizo G.A."/>
            <person name="Gonzalez P."/>
            <person name="Agostini E."/>
        </authorList>
    </citation>
    <scope>NUCLEOTIDE SEQUENCE</scope>
    <source>
        <strain evidence="1">SFC 500-1A</strain>
    </source>
</reference>
<dbReference type="Proteomes" id="UP000887320">
    <property type="component" value="Unassembled WGS sequence"/>
</dbReference>